<dbReference type="InterPro" id="IPR023010">
    <property type="entry name" value="GcvPA"/>
</dbReference>
<dbReference type="PANTHER" id="PTHR42806:SF1">
    <property type="entry name" value="GLYCINE DEHYDROGENASE (DECARBOXYLATING)"/>
    <property type="match status" value="1"/>
</dbReference>
<dbReference type="InterPro" id="IPR015421">
    <property type="entry name" value="PyrdxlP-dep_Trfase_major"/>
</dbReference>
<dbReference type="Proteomes" id="UP001407405">
    <property type="component" value="Unassembled WGS sequence"/>
</dbReference>
<dbReference type="InterPro" id="IPR015422">
    <property type="entry name" value="PyrdxlP-dep_Trfase_small"/>
</dbReference>
<evidence type="ECO:0000313" key="4">
    <source>
        <dbReference type="Proteomes" id="UP001407405"/>
    </source>
</evidence>
<organism evidence="3 4">
    <name type="scientific">Anoxynatronum sibiricum</name>
    <dbReference type="NCBI Taxonomy" id="210623"/>
    <lineage>
        <taxon>Bacteria</taxon>
        <taxon>Bacillati</taxon>
        <taxon>Bacillota</taxon>
        <taxon>Clostridia</taxon>
        <taxon>Eubacteriales</taxon>
        <taxon>Clostridiaceae</taxon>
        <taxon>Anoxynatronum</taxon>
    </lineage>
</organism>
<comment type="caution">
    <text evidence="3">The sequence shown here is derived from an EMBL/GenBank/DDBJ whole genome shotgun (WGS) entry which is preliminary data.</text>
</comment>
<keyword evidence="4" id="KW-1185">Reference proteome</keyword>
<dbReference type="PANTHER" id="PTHR42806">
    <property type="entry name" value="GLYCINE CLEAVAGE SYSTEM P-PROTEIN"/>
    <property type="match status" value="1"/>
</dbReference>
<evidence type="ECO:0000259" key="2">
    <source>
        <dbReference type="Pfam" id="PF02347"/>
    </source>
</evidence>
<gene>
    <name evidence="3" type="primary">gcvPA</name>
    <name evidence="3" type="ORF">AAIG11_09110</name>
</gene>
<accession>A0ABU9VUT6</accession>
<reference evidence="3 4" key="1">
    <citation type="submission" date="2024-04" db="EMBL/GenBank/DDBJ databases">
        <title>Genome sequencing and metabolic network reconstruction of aminoacids and betaine degradation by Anoxynatronum sibiricum.</title>
        <authorList>
            <person name="Detkova E.N."/>
            <person name="Boltjanskaja Y.V."/>
            <person name="Mardanov A.V."/>
            <person name="Kevbrin V."/>
        </authorList>
    </citation>
    <scope>NUCLEOTIDE SEQUENCE [LARGE SCALE GENOMIC DNA]</scope>
    <source>
        <strain evidence="3 4">Z-7981</strain>
    </source>
</reference>
<sequence>MSVKGFKHHPYIPNSVPEVQQAMLREIGLETLEDLHVEVPEELKLKRNLNLPPALKSEAALRRHVEGILRKNKSCGELLNFLGAGCWQHYVPAVCDEINSRGEFLTGYAGEPYNDHGRFQSLFEYQSMVAELVDMEVVNVPTMDWAQAAATSMRMAGRMTGRRQVLVPELMDQNRLLVAKNYCDPDLDIIPVSYHEETGQLDLEDLQKKLSKDTAAVYIENPSFFGFLEEQGEAIGKLAKEQGAVFIVGVDPSSLGVVAPPSHYGADIICGDLQPLGIHMHFGGGQSGFMATRDEEAYVMQYPSRLFGIAPTSVEGEYGFGDVAYNRTSFGDLREDANEYVGTQSALWGITAGVYLALMGPEGMRELGETILQLSGYAIHQMNQLSGVTGSRFKASSFKEFVVDFNGTGMTVAAINEHLLKAGILGGKDLSQDQPQLGQCALYCVTEIHTREDIDELIDALAAILNTR</sequence>
<dbReference type="NCBIfam" id="NF001696">
    <property type="entry name" value="PRK00451.1"/>
    <property type="match status" value="1"/>
</dbReference>
<evidence type="ECO:0000256" key="1">
    <source>
        <dbReference type="ARBA" id="ARBA00023002"/>
    </source>
</evidence>
<dbReference type="InterPro" id="IPR049315">
    <property type="entry name" value="GDC-P_N"/>
</dbReference>
<dbReference type="Pfam" id="PF02347">
    <property type="entry name" value="GDC-P"/>
    <property type="match status" value="1"/>
</dbReference>
<dbReference type="RefSeq" id="WP_343185953.1">
    <property type="nucleotide sequence ID" value="NZ_JBCITM010000008.1"/>
</dbReference>
<dbReference type="GO" id="GO:0004375">
    <property type="term" value="F:glycine dehydrogenase (decarboxylating) activity"/>
    <property type="evidence" value="ECO:0007669"/>
    <property type="project" value="UniProtKB-EC"/>
</dbReference>
<dbReference type="Gene3D" id="3.90.1150.10">
    <property type="entry name" value="Aspartate Aminotransferase, domain 1"/>
    <property type="match status" value="1"/>
</dbReference>
<dbReference type="InterPro" id="IPR015424">
    <property type="entry name" value="PyrdxlP-dep_Trfase"/>
</dbReference>
<dbReference type="Gene3D" id="3.40.640.10">
    <property type="entry name" value="Type I PLP-dependent aspartate aminotransferase-like (Major domain)"/>
    <property type="match status" value="1"/>
</dbReference>
<name>A0ABU9VUT6_9CLOT</name>
<dbReference type="EC" id="1.4.4.2" evidence="3"/>
<dbReference type="SUPFAM" id="SSF53383">
    <property type="entry name" value="PLP-dependent transferases"/>
    <property type="match status" value="1"/>
</dbReference>
<keyword evidence="1 3" id="KW-0560">Oxidoreductase</keyword>
<feature type="domain" description="Glycine cleavage system P-protein N-terminal" evidence="2">
    <location>
        <begin position="11"/>
        <end position="461"/>
    </location>
</feature>
<proteinExistence type="predicted"/>
<dbReference type="EMBL" id="JBCITM010000008">
    <property type="protein sequence ID" value="MEN1760630.1"/>
    <property type="molecule type" value="Genomic_DNA"/>
</dbReference>
<evidence type="ECO:0000313" key="3">
    <source>
        <dbReference type="EMBL" id="MEN1760630.1"/>
    </source>
</evidence>
<protein>
    <submittedName>
        <fullName evidence="3">Aminomethyl-transferring glycine dehydrogenase subunit GcvPA</fullName>
        <ecNumber evidence="3">1.4.4.2</ecNumber>
    </submittedName>
</protein>